<keyword evidence="2" id="KW-0732">Signal</keyword>
<sequence length="87" mass="8662">MIKSWILGVSAVAMTALPVAANAAPVANPAQSLSVASSVRTGTATSKSSKLAGLQESSIVPIVIGAGILAGVAYLIIDHEDDNSDSN</sequence>
<reference evidence="3 4" key="1">
    <citation type="submission" date="2018-04" db="EMBL/GenBank/DDBJ databases">
        <title>Genomic Encyclopedia of Type Strains, Phase III (KMG-III): the genomes of soil and plant-associated and newly described type strains.</title>
        <authorList>
            <person name="Whitman W."/>
        </authorList>
    </citation>
    <scope>NUCLEOTIDE SEQUENCE [LARGE SCALE GENOMIC DNA]</scope>
    <source>
        <strain evidence="3 4">MA101b</strain>
    </source>
</reference>
<protein>
    <submittedName>
        <fullName evidence="3">Uncharacterized protein</fullName>
    </submittedName>
</protein>
<keyword evidence="1" id="KW-0472">Membrane</keyword>
<gene>
    <name evidence="3" type="ORF">C8J26_2551</name>
</gene>
<feature type="transmembrane region" description="Helical" evidence="1">
    <location>
        <begin position="58"/>
        <end position="77"/>
    </location>
</feature>
<evidence type="ECO:0000313" key="4">
    <source>
        <dbReference type="Proteomes" id="UP000244189"/>
    </source>
</evidence>
<feature type="chain" id="PRO_5015698054" evidence="2">
    <location>
        <begin position="24"/>
        <end position="87"/>
    </location>
</feature>
<evidence type="ECO:0000256" key="1">
    <source>
        <dbReference type="SAM" id="Phobius"/>
    </source>
</evidence>
<accession>A0A2T5GK62</accession>
<proteinExistence type="predicted"/>
<name>A0A2T5GK62_9SPHN</name>
<dbReference type="Proteomes" id="UP000244189">
    <property type="component" value="Unassembled WGS sequence"/>
</dbReference>
<keyword evidence="1" id="KW-0812">Transmembrane</keyword>
<keyword evidence="1" id="KW-1133">Transmembrane helix</keyword>
<feature type="signal peptide" evidence="2">
    <location>
        <begin position="1"/>
        <end position="23"/>
    </location>
</feature>
<dbReference type="EMBL" id="QAOG01000004">
    <property type="protein sequence ID" value="PTQ59699.1"/>
    <property type="molecule type" value="Genomic_DNA"/>
</dbReference>
<evidence type="ECO:0000313" key="3">
    <source>
        <dbReference type="EMBL" id="PTQ59699.1"/>
    </source>
</evidence>
<evidence type="ECO:0000256" key="2">
    <source>
        <dbReference type="SAM" id="SignalP"/>
    </source>
</evidence>
<dbReference type="AlphaFoldDB" id="A0A2T5GK62"/>
<keyword evidence="4" id="KW-1185">Reference proteome</keyword>
<organism evidence="3 4">
    <name type="scientific">Sphingomonas aurantiaca</name>
    <dbReference type="NCBI Taxonomy" id="185949"/>
    <lineage>
        <taxon>Bacteria</taxon>
        <taxon>Pseudomonadati</taxon>
        <taxon>Pseudomonadota</taxon>
        <taxon>Alphaproteobacteria</taxon>
        <taxon>Sphingomonadales</taxon>
        <taxon>Sphingomonadaceae</taxon>
        <taxon>Sphingomonas</taxon>
    </lineage>
</organism>
<dbReference type="RefSeq" id="WP_107958393.1">
    <property type="nucleotide sequence ID" value="NZ_QAOG01000004.1"/>
</dbReference>
<comment type="caution">
    <text evidence="3">The sequence shown here is derived from an EMBL/GenBank/DDBJ whole genome shotgun (WGS) entry which is preliminary data.</text>
</comment>